<dbReference type="GO" id="GO:0006508">
    <property type="term" value="P:proteolysis"/>
    <property type="evidence" value="ECO:0007669"/>
    <property type="project" value="InterPro"/>
</dbReference>
<sequence>MVSLRWFVSSAVLLAAPSMQQSCTSIENGVDYPGNDLSGVPANAAEDCCGICAATAKCKAFSFAYGTCYLKSAKANGVPNGAVRSGVVAPPATQCPTIENDTDYDGGDFGQQPASRAEDCCALCANTPGCKVFAYAWNTCYLKNAQGARKSVAGVRAGVMGGAQVPTDCPAIENNVDYAGGDIAQQPANAAEDCCALCKATAKCQIFAYAWGTCYLKDATAKRTAKSGVRAAALKAIATSAPPPPPGQCSAPTNDIDYIGNDISSASGSSAAACCDQCQNTDGCNVYVWYQGTCYLKSAKGSPAPLAGAVASSLATFAPTCNKIEENVDYSGGDLSAVSKATAEECCDACRATTGCTLFTWSWGTCYLKSTQGPRDGTSIGARSMIVSQSPPVTTTPTPVTTAPKPVCGARQRQAWSTLSAADKELYISAVELAMERGHFKRFLTVHNDLRANKQAHGTCVFLFWHRKFIFAYENMLRSLDPKFACLTLAYWDYTQDYAKFQAKQCKMIGDCSVATQDWGGSTQGIKPKKGPMANHTQLCVNTRPLKSYPDGNCVYRGDWHKSGMPDWSIASARSSLFEQGTSILDVSNDLELGIHGDVHVNSGGILYSGFQSPMDPIFYLHHATIDMFHTIFYHCQVEGKGLDDNGQQTDASSFQGCTVKYDTGDEPVGPKTLIYMRSHENLNDENPIQVEDDPLIGQFFKDIPSEYYKLADPRPLGYSYNFAGLVGNMYSTCGSTKAMPATESVNEFAEQHTVTPIFKATNQQVVDFETKLVNQGMASGLTEPDAFKEIKKVNLMLHVNCLNGTIEDFSDEYKEAMHLVGKVKPDFALWTALQANQTSIAIPGWEATTQNFYGCDASKAMAAN</sequence>
<dbReference type="Gene3D" id="3.50.4.10">
    <property type="entry name" value="Hepatocyte Growth Factor"/>
    <property type="match status" value="5"/>
</dbReference>
<proteinExistence type="predicted"/>
<evidence type="ECO:0000256" key="1">
    <source>
        <dbReference type="ARBA" id="ARBA00022737"/>
    </source>
</evidence>
<keyword evidence="1" id="KW-0677">Repeat</keyword>
<accession>A0A485L8F1</accession>
<feature type="signal peptide" evidence="3">
    <location>
        <begin position="1"/>
        <end position="25"/>
    </location>
</feature>
<dbReference type="InterPro" id="IPR002227">
    <property type="entry name" value="Tyrosinase_Cu-bd"/>
</dbReference>
<organism evidence="6 7">
    <name type="scientific">Aphanomyces stellatus</name>
    <dbReference type="NCBI Taxonomy" id="120398"/>
    <lineage>
        <taxon>Eukaryota</taxon>
        <taxon>Sar</taxon>
        <taxon>Stramenopiles</taxon>
        <taxon>Oomycota</taxon>
        <taxon>Saprolegniomycetes</taxon>
        <taxon>Saprolegniales</taxon>
        <taxon>Verrucalvaceae</taxon>
        <taxon>Aphanomyces</taxon>
    </lineage>
</organism>
<dbReference type="PROSITE" id="PS00498">
    <property type="entry name" value="TYROSINASE_2"/>
    <property type="match status" value="1"/>
</dbReference>
<keyword evidence="7" id="KW-1185">Reference proteome</keyword>
<evidence type="ECO:0000256" key="2">
    <source>
        <dbReference type="ARBA" id="ARBA00023157"/>
    </source>
</evidence>
<dbReference type="Pfam" id="PF00024">
    <property type="entry name" value="PAN_1"/>
    <property type="match status" value="1"/>
</dbReference>
<feature type="chain" id="PRO_5036116389" evidence="3">
    <location>
        <begin position="26"/>
        <end position="865"/>
    </location>
</feature>
<gene>
    <name evidence="6" type="primary">Aste57867_16337</name>
    <name evidence="5" type="ORF">As57867_016280</name>
    <name evidence="6" type="ORF">ASTE57867_16337</name>
</gene>
<dbReference type="SUPFAM" id="SSF57414">
    <property type="entry name" value="Hairpin loop containing domain-like"/>
    <property type="match status" value="3"/>
</dbReference>
<dbReference type="Pfam" id="PF14295">
    <property type="entry name" value="PAN_4"/>
    <property type="match status" value="4"/>
</dbReference>
<dbReference type="EMBL" id="VJMH01005867">
    <property type="protein sequence ID" value="KAF0692596.1"/>
    <property type="molecule type" value="Genomic_DNA"/>
</dbReference>
<evidence type="ECO:0000313" key="5">
    <source>
        <dbReference type="EMBL" id="KAF0692596.1"/>
    </source>
</evidence>
<evidence type="ECO:0000256" key="3">
    <source>
        <dbReference type="SAM" id="SignalP"/>
    </source>
</evidence>
<dbReference type="InterPro" id="IPR008922">
    <property type="entry name" value="Di-copper_centre_dom_sf"/>
</dbReference>
<dbReference type="Gene3D" id="1.10.1280.10">
    <property type="entry name" value="Di-copper center containing domain from catechol oxidase"/>
    <property type="match status" value="1"/>
</dbReference>
<keyword evidence="3" id="KW-0732">Signal</keyword>
<dbReference type="GO" id="GO:0005576">
    <property type="term" value="C:extracellular region"/>
    <property type="evidence" value="ECO:0007669"/>
    <property type="project" value="InterPro"/>
</dbReference>
<dbReference type="SUPFAM" id="SSF48056">
    <property type="entry name" value="Di-copper centre-containing domain"/>
    <property type="match status" value="1"/>
</dbReference>
<reference evidence="5" key="2">
    <citation type="submission" date="2019-06" db="EMBL/GenBank/DDBJ databases">
        <title>Genomics analysis of Aphanomyces spp. identifies a new class of oomycete effector associated with host adaptation.</title>
        <authorList>
            <person name="Gaulin E."/>
        </authorList>
    </citation>
    <scope>NUCLEOTIDE SEQUENCE</scope>
    <source>
        <strain evidence="5">CBS 578.67</strain>
    </source>
</reference>
<feature type="domain" description="Apple" evidence="4">
    <location>
        <begin position="23"/>
        <end position="95"/>
    </location>
</feature>
<dbReference type="Proteomes" id="UP000332933">
    <property type="component" value="Unassembled WGS sequence"/>
</dbReference>
<dbReference type="SMART" id="SM00223">
    <property type="entry name" value="APPLE"/>
    <property type="match status" value="5"/>
</dbReference>
<dbReference type="EMBL" id="CAADRA010005888">
    <property type="protein sequence ID" value="VFT93113.1"/>
    <property type="molecule type" value="Genomic_DNA"/>
</dbReference>
<name>A0A485L8F1_9STRA</name>
<dbReference type="PROSITE" id="PS50948">
    <property type="entry name" value="PAN"/>
    <property type="match status" value="2"/>
</dbReference>
<dbReference type="InterPro" id="IPR003609">
    <property type="entry name" value="Pan_app"/>
</dbReference>
<dbReference type="PRINTS" id="PR00092">
    <property type="entry name" value="TYROSINASE"/>
</dbReference>
<keyword evidence="2" id="KW-1015">Disulfide bond</keyword>
<dbReference type="InterPro" id="IPR000177">
    <property type="entry name" value="Apple"/>
</dbReference>
<dbReference type="GO" id="GO:0016491">
    <property type="term" value="F:oxidoreductase activity"/>
    <property type="evidence" value="ECO:0007669"/>
    <property type="project" value="InterPro"/>
</dbReference>
<dbReference type="Pfam" id="PF00264">
    <property type="entry name" value="Tyrosinase"/>
    <property type="match status" value="1"/>
</dbReference>
<dbReference type="OrthoDB" id="6132182at2759"/>
<dbReference type="PANTHER" id="PTHR33946:SF4">
    <property type="entry name" value="COAGULATION FACTOR XI"/>
    <property type="match status" value="1"/>
</dbReference>
<evidence type="ECO:0000259" key="4">
    <source>
        <dbReference type="PROSITE" id="PS50948"/>
    </source>
</evidence>
<reference evidence="6 7" key="1">
    <citation type="submission" date="2019-03" db="EMBL/GenBank/DDBJ databases">
        <authorList>
            <person name="Gaulin E."/>
            <person name="Dumas B."/>
        </authorList>
    </citation>
    <scope>NUCLEOTIDE SEQUENCE [LARGE SCALE GENOMIC DNA]</scope>
    <source>
        <strain evidence="6">CBS 568.67</strain>
    </source>
</reference>
<evidence type="ECO:0000313" key="6">
    <source>
        <dbReference type="EMBL" id="VFT93113.1"/>
    </source>
</evidence>
<feature type="domain" description="Apple" evidence="4">
    <location>
        <begin position="321"/>
        <end position="385"/>
    </location>
</feature>
<protein>
    <submittedName>
        <fullName evidence="6">Aste57867_16337 protein</fullName>
    </submittedName>
</protein>
<dbReference type="CDD" id="cd01100">
    <property type="entry name" value="APPLE_Factor_XI_like"/>
    <property type="match status" value="5"/>
</dbReference>
<evidence type="ECO:0000313" key="7">
    <source>
        <dbReference type="Proteomes" id="UP000332933"/>
    </source>
</evidence>
<dbReference type="AlphaFoldDB" id="A0A485L8F1"/>
<dbReference type="PANTHER" id="PTHR33946">
    <property type="match status" value="1"/>
</dbReference>